<dbReference type="GO" id="GO:0046872">
    <property type="term" value="F:metal ion binding"/>
    <property type="evidence" value="ECO:0007669"/>
    <property type="project" value="UniProtKB-KW"/>
</dbReference>
<keyword evidence="5" id="KW-0460">Magnesium</keyword>
<evidence type="ECO:0000256" key="1">
    <source>
        <dbReference type="ARBA" id="ARBA00010638"/>
    </source>
</evidence>
<dbReference type="GO" id="GO:0035999">
    <property type="term" value="P:tetrahydrofolate interconversion"/>
    <property type="evidence" value="ECO:0007669"/>
    <property type="project" value="TreeGrafter"/>
</dbReference>
<accession>A0AAE9KYZ3</accession>
<dbReference type="GO" id="GO:0030272">
    <property type="term" value="F:5-formyltetrahydrofolate cyclo-ligase activity"/>
    <property type="evidence" value="ECO:0007669"/>
    <property type="project" value="UniProtKB-EC"/>
</dbReference>
<feature type="binding site" evidence="4">
    <location>
        <begin position="133"/>
        <end position="141"/>
    </location>
    <ligand>
        <name>ATP</name>
        <dbReference type="ChEBI" id="CHEBI:30616"/>
    </ligand>
</feature>
<keyword evidence="2 4" id="KW-0547">Nucleotide-binding</keyword>
<dbReference type="PANTHER" id="PTHR23407">
    <property type="entry name" value="ATPASE INHIBITOR/5-FORMYLTETRAHYDROFOLATE CYCLO-LIGASE"/>
    <property type="match status" value="1"/>
</dbReference>
<comment type="catalytic activity">
    <reaction evidence="5">
        <text>(6S)-5-formyl-5,6,7,8-tetrahydrofolate + ATP = (6R)-5,10-methenyltetrahydrofolate + ADP + phosphate</text>
        <dbReference type="Rhea" id="RHEA:10488"/>
        <dbReference type="ChEBI" id="CHEBI:30616"/>
        <dbReference type="ChEBI" id="CHEBI:43474"/>
        <dbReference type="ChEBI" id="CHEBI:57455"/>
        <dbReference type="ChEBI" id="CHEBI:57457"/>
        <dbReference type="ChEBI" id="CHEBI:456216"/>
        <dbReference type="EC" id="6.3.3.2"/>
    </reaction>
</comment>
<reference evidence="6" key="1">
    <citation type="submission" date="2022-05" db="EMBL/GenBank/DDBJ databases">
        <title>Alysiella filiformis genome sequencing.</title>
        <authorList>
            <person name="Viehboeck T."/>
        </authorList>
    </citation>
    <scope>NUCLEOTIDE SEQUENCE</scope>
    <source>
        <strain evidence="6">DSM 2580</strain>
    </source>
</reference>
<dbReference type="Proteomes" id="UP001056819">
    <property type="component" value="Chromosome"/>
</dbReference>
<organism evidence="6 7">
    <name type="scientific">Conchiformibius steedae DSM 2580</name>
    <dbReference type="NCBI Taxonomy" id="1121352"/>
    <lineage>
        <taxon>Bacteria</taxon>
        <taxon>Pseudomonadati</taxon>
        <taxon>Pseudomonadota</taxon>
        <taxon>Betaproteobacteria</taxon>
        <taxon>Neisseriales</taxon>
        <taxon>Neisseriaceae</taxon>
        <taxon>Conchiformibius</taxon>
    </lineage>
</organism>
<evidence type="ECO:0000256" key="5">
    <source>
        <dbReference type="RuleBase" id="RU361279"/>
    </source>
</evidence>
<dbReference type="NCBIfam" id="TIGR02727">
    <property type="entry name" value="MTHFS_bact"/>
    <property type="match status" value="1"/>
</dbReference>
<dbReference type="PANTHER" id="PTHR23407:SF1">
    <property type="entry name" value="5-FORMYLTETRAHYDROFOLATE CYCLO-LIGASE"/>
    <property type="match status" value="1"/>
</dbReference>
<gene>
    <name evidence="6" type="ORF">LNQ82_08850</name>
</gene>
<comment type="cofactor">
    <cofactor evidence="5">
        <name>Mg(2+)</name>
        <dbReference type="ChEBI" id="CHEBI:18420"/>
    </cofactor>
</comment>
<dbReference type="Pfam" id="PF01812">
    <property type="entry name" value="5-FTHF_cyc-lig"/>
    <property type="match status" value="1"/>
</dbReference>
<feature type="binding site" evidence="4">
    <location>
        <begin position="4"/>
        <end position="8"/>
    </location>
    <ligand>
        <name>ATP</name>
        <dbReference type="ChEBI" id="CHEBI:30616"/>
    </ligand>
</feature>
<dbReference type="EC" id="6.3.3.2" evidence="5"/>
<dbReference type="AlphaFoldDB" id="A0AAE9KYZ3"/>
<dbReference type="InterPro" id="IPR024185">
    <property type="entry name" value="FTHF_cligase-like_sf"/>
</dbReference>
<evidence type="ECO:0000256" key="2">
    <source>
        <dbReference type="ARBA" id="ARBA00022741"/>
    </source>
</evidence>
<proteinExistence type="inferred from homology"/>
<dbReference type="GO" id="GO:0009396">
    <property type="term" value="P:folic acid-containing compound biosynthetic process"/>
    <property type="evidence" value="ECO:0007669"/>
    <property type="project" value="TreeGrafter"/>
</dbReference>
<keyword evidence="5" id="KW-0479">Metal-binding</keyword>
<dbReference type="InterPro" id="IPR037171">
    <property type="entry name" value="NagB/RpiA_transferase-like"/>
</dbReference>
<dbReference type="EMBL" id="CP097501">
    <property type="protein sequence ID" value="URD67283.1"/>
    <property type="molecule type" value="Genomic_DNA"/>
</dbReference>
<dbReference type="Gene3D" id="3.40.50.10420">
    <property type="entry name" value="NagB/RpiA/CoA transferase-like"/>
    <property type="match status" value="1"/>
</dbReference>
<evidence type="ECO:0000313" key="6">
    <source>
        <dbReference type="EMBL" id="URD67283.1"/>
    </source>
</evidence>
<keyword evidence="6" id="KW-0436">Ligase</keyword>
<sequence>MESKTELRRRLRRARAALDPVQRRHAQKRANQALKPLIKRGKRIGAYWAAGSELDVHDFIVTAQQRGARVYLPYIAPRGKRLWFTPYPQANARPERTRARLPRIPQFAGRKIRAERLQLLLLPLVGIDRNGTRLGQGGGFYDATLSTFARSGCVPRSVGVGFACQICPPMPAQTHDQGVQGFVCEHGYTRLGSGKNPSYPFP</sequence>
<comment type="similarity">
    <text evidence="1 5">Belongs to the 5-formyltetrahydrofolate cyclo-ligase family.</text>
</comment>
<evidence type="ECO:0000313" key="7">
    <source>
        <dbReference type="Proteomes" id="UP001056819"/>
    </source>
</evidence>
<evidence type="ECO:0000256" key="4">
    <source>
        <dbReference type="PIRSR" id="PIRSR006806-1"/>
    </source>
</evidence>
<feature type="binding site" evidence="4">
    <location>
        <position position="53"/>
    </location>
    <ligand>
        <name>substrate</name>
    </ligand>
</feature>
<evidence type="ECO:0000256" key="3">
    <source>
        <dbReference type="ARBA" id="ARBA00022840"/>
    </source>
</evidence>
<dbReference type="SUPFAM" id="SSF100950">
    <property type="entry name" value="NagB/RpiA/CoA transferase-like"/>
    <property type="match status" value="1"/>
</dbReference>
<dbReference type="InterPro" id="IPR002698">
    <property type="entry name" value="FTHF_cligase"/>
</dbReference>
<name>A0AAE9KYZ3_9NEIS</name>
<keyword evidence="3 4" id="KW-0067">ATP-binding</keyword>
<dbReference type="PIRSF" id="PIRSF006806">
    <property type="entry name" value="FTHF_cligase"/>
    <property type="match status" value="1"/>
</dbReference>
<dbReference type="RefSeq" id="WP_027021188.1">
    <property type="nucleotide sequence ID" value="NZ_CP097501.1"/>
</dbReference>
<dbReference type="GO" id="GO:0005524">
    <property type="term" value="F:ATP binding"/>
    <property type="evidence" value="ECO:0007669"/>
    <property type="project" value="UniProtKB-KW"/>
</dbReference>
<protein>
    <recommendedName>
        <fullName evidence="5">5-formyltetrahydrofolate cyclo-ligase</fullName>
        <ecNumber evidence="5">6.3.3.2</ecNumber>
    </recommendedName>
</protein>